<proteinExistence type="predicted"/>
<dbReference type="eggNOG" id="KOG0032">
    <property type="taxonomic scope" value="Eukaryota"/>
</dbReference>
<dbReference type="Proteomes" id="UP000019373">
    <property type="component" value="Unassembled WGS sequence"/>
</dbReference>
<organism evidence="3 4">
    <name type="scientific">Endocarpon pusillum (strain Z07020 / HMAS-L-300199)</name>
    <name type="common">Lichen-forming fungus</name>
    <dbReference type="NCBI Taxonomy" id="1263415"/>
    <lineage>
        <taxon>Eukaryota</taxon>
        <taxon>Fungi</taxon>
        <taxon>Dikarya</taxon>
        <taxon>Ascomycota</taxon>
        <taxon>Pezizomycotina</taxon>
        <taxon>Eurotiomycetes</taxon>
        <taxon>Chaetothyriomycetidae</taxon>
        <taxon>Verrucariales</taxon>
        <taxon>Verrucariaceae</taxon>
        <taxon>Endocarpon</taxon>
    </lineage>
</organism>
<reference evidence="4" key="1">
    <citation type="journal article" date="2014" name="BMC Genomics">
        <title>Genome characteristics reveal the impact of lichenization on lichen-forming fungus Endocarpon pusillum Hedwig (Verrucariales, Ascomycota).</title>
        <authorList>
            <person name="Wang Y.-Y."/>
            <person name="Liu B."/>
            <person name="Zhang X.-Y."/>
            <person name="Zhou Q.-M."/>
            <person name="Zhang T."/>
            <person name="Li H."/>
            <person name="Yu Y.-F."/>
            <person name="Zhang X.-L."/>
            <person name="Hao X.-Y."/>
            <person name="Wang M."/>
            <person name="Wang L."/>
            <person name="Wei J.-C."/>
        </authorList>
    </citation>
    <scope>NUCLEOTIDE SEQUENCE [LARGE SCALE GENOMIC DNA]</scope>
    <source>
        <strain evidence="4">Z07020 / HMAS-L-300199</strain>
    </source>
</reference>
<evidence type="ECO:0000313" key="3">
    <source>
        <dbReference type="EMBL" id="ERF77104.1"/>
    </source>
</evidence>
<evidence type="ECO:0000256" key="1">
    <source>
        <dbReference type="SAM" id="MobiDB-lite"/>
    </source>
</evidence>
<dbReference type="InterPro" id="IPR000719">
    <property type="entry name" value="Prot_kinase_dom"/>
</dbReference>
<dbReference type="SMART" id="SM00220">
    <property type="entry name" value="S_TKc"/>
    <property type="match status" value="1"/>
</dbReference>
<name>U1I4Q8_ENDPU</name>
<gene>
    <name evidence="3" type="ORF">EPUS_08671</name>
</gene>
<dbReference type="GeneID" id="19243518"/>
<dbReference type="GO" id="GO:0044773">
    <property type="term" value="P:mitotic DNA damage checkpoint signaling"/>
    <property type="evidence" value="ECO:0007669"/>
    <property type="project" value="TreeGrafter"/>
</dbReference>
<dbReference type="Gene3D" id="3.30.200.20">
    <property type="entry name" value="Phosphorylase Kinase, domain 1"/>
    <property type="match status" value="1"/>
</dbReference>
<dbReference type="OrthoDB" id="10252171at2759"/>
<dbReference type="PANTHER" id="PTHR44167">
    <property type="entry name" value="OVARIAN-SPECIFIC SERINE/THREONINE-PROTEIN KINASE LOK-RELATED"/>
    <property type="match status" value="1"/>
</dbReference>
<feature type="domain" description="Protein kinase" evidence="2">
    <location>
        <begin position="31"/>
        <end position="356"/>
    </location>
</feature>
<sequence>MLIERRPYDLDWNSRNEIKSYATKAAVPYVKDDGRPSFTGAQSAVYRATITTTTGLLRRIHVDEFAIKEIRLGDIRARERLRDEIKHLRLCDHRNILRLREAYTIDEEQWTDTTFLVTEPWAQASLQRFIENVANSKDGGSSLCPWYIPQNLEPWPDVVRQCILGVKHLHEKTIKHKDLKPDNILLFDESNGDYSHPKVRPIIADFGISKGYVVGARTSFQGTYQYLAPEQVAEESSTQQSDIFSLGCCFAWIQSILCSKPWKAGSEKEQGILRLDSEVCVGFSKAAASIPNLLKELRIEVSPKRPEKVQFLFVMEDMITTMLVATPSQRANLGDLLKELDLYEATCRQTKQQKFLDLCITSGRNTIAMEIDISDISTDTELFKAIKRRYIALDRHSNLRWFIRLLGISDITDVRFVKFALSNGVFGVLDGPNSMPPVSLVGLQEYDYSPSPMTEVPIPRNIFIPLLSAATIHPPTEGLWNWFACRLTGTRVPDKSSSTHFWLDRIPKRLYVTGHRGHAAEATERQSDIVGWGIEIVQDIREIFLMNYPSLCWALNLARIPDAIIIHTSPDPGAIDLAQPIPPRVRLVAVLAADLEVGVDFVAVAGRVAHGAVRVVQRRFAQPAPLAVCCHAGVGDAGGVGLHDDAAGERAAASGSASGSGSGSGAGSASRVRMTVELAQRPPAGEVPEERASRFVMVSEGKGAAGTPLLKRYSARAHVANKVDGLDSMVL</sequence>
<dbReference type="HOGENOM" id="CLU_378989_0_0_1"/>
<dbReference type="InterPro" id="IPR011009">
    <property type="entry name" value="Kinase-like_dom_sf"/>
</dbReference>
<dbReference type="PANTHER" id="PTHR44167:SF24">
    <property type="entry name" value="SERINE_THREONINE-PROTEIN KINASE CHK2"/>
    <property type="match status" value="1"/>
</dbReference>
<protein>
    <recommendedName>
        <fullName evidence="2">Protein kinase domain-containing protein</fullName>
    </recommendedName>
</protein>
<dbReference type="GO" id="GO:0005737">
    <property type="term" value="C:cytoplasm"/>
    <property type="evidence" value="ECO:0007669"/>
    <property type="project" value="TreeGrafter"/>
</dbReference>
<dbReference type="InterPro" id="IPR008271">
    <property type="entry name" value="Ser/Thr_kinase_AS"/>
</dbReference>
<evidence type="ECO:0000259" key="2">
    <source>
        <dbReference type="PROSITE" id="PS50011"/>
    </source>
</evidence>
<feature type="region of interest" description="Disordered" evidence="1">
    <location>
        <begin position="651"/>
        <end position="672"/>
    </location>
</feature>
<dbReference type="Pfam" id="PF00069">
    <property type="entry name" value="Pkinase"/>
    <property type="match status" value="1"/>
</dbReference>
<keyword evidence="4" id="KW-1185">Reference proteome</keyword>
<dbReference type="AlphaFoldDB" id="U1I4Q8"/>
<accession>U1I4Q8</accession>
<dbReference type="PROSITE" id="PS00108">
    <property type="entry name" value="PROTEIN_KINASE_ST"/>
    <property type="match status" value="1"/>
</dbReference>
<dbReference type="Gene3D" id="1.10.510.10">
    <property type="entry name" value="Transferase(Phosphotransferase) domain 1"/>
    <property type="match status" value="1"/>
</dbReference>
<evidence type="ECO:0000313" key="4">
    <source>
        <dbReference type="Proteomes" id="UP000019373"/>
    </source>
</evidence>
<dbReference type="SUPFAM" id="SSF56112">
    <property type="entry name" value="Protein kinase-like (PK-like)"/>
    <property type="match status" value="1"/>
</dbReference>
<dbReference type="RefSeq" id="XP_007785555.1">
    <property type="nucleotide sequence ID" value="XM_007787365.1"/>
</dbReference>
<dbReference type="CDD" id="cd00180">
    <property type="entry name" value="PKc"/>
    <property type="match status" value="1"/>
</dbReference>
<dbReference type="PROSITE" id="PS50011">
    <property type="entry name" value="PROTEIN_KINASE_DOM"/>
    <property type="match status" value="1"/>
</dbReference>
<dbReference type="EMBL" id="KE720660">
    <property type="protein sequence ID" value="ERF77104.1"/>
    <property type="molecule type" value="Genomic_DNA"/>
</dbReference>
<dbReference type="GO" id="GO:0004674">
    <property type="term" value="F:protein serine/threonine kinase activity"/>
    <property type="evidence" value="ECO:0007669"/>
    <property type="project" value="TreeGrafter"/>
</dbReference>
<dbReference type="GO" id="GO:0005634">
    <property type="term" value="C:nucleus"/>
    <property type="evidence" value="ECO:0007669"/>
    <property type="project" value="TreeGrafter"/>
</dbReference>
<dbReference type="GO" id="GO:0005524">
    <property type="term" value="F:ATP binding"/>
    <property type="evidence" value="ECO:0007669"/>
    <property type="project" value="InterPro"/>
</dbReference>